<feature type="transmembrane region" description="Helical" evidence="6">
    <location>
        <begin position="327"/>
        <end position="354"/>
    </location>
</feature>
<keyword evidence="5 6" id="KW-0472">Membrane</keyword>
<dbReference type="PANTHER" id="PTHR43124">
    <property type="entry name" value="PURINE EFFLUX PUMP PBUE"/>
    <property type="match status" value="1"/>
</dbReference>
<organism evidence="8">
    <name type="scientific">Aureimonas altamirensis</name>
    <dbReference type="NCBI Taxonomy" id="370622"/>
    <lineage>
        <taxon>Bacteria</taxon>
        <taxon>Pseudomonadati</taxon>
        <taxon>Pseudomonadota</taxon>
        <taxon>Alphaproteobacteria</taxon>
        <taxon>Hyphomicrobiales</taxon>
        <taxon>Aurantimonadaceae</taxon>
        <taxon>Aureimonas</taxon>
    </lineage>
</organism>
<feature type="transmembrane region" description="Helical" evidence="6">
    <location>
        <begin position="158"/>
        <end position="181"/>
    </location>
</feature>
<dbReference type="GO" id="GO:0005886">
    <property type="term" value="C:plasma membrane"/>
    <property type="evidence" value="ECO:0007669"/>
    <property type="project" value="UniProtKB-SubCell"/>
</dbReference>
<proteinExistence type="predicted"/>
<dbReference type="InterPro" id="IPR050189">
    <property type="entry name" value="MFS_Efflux_Transporters"/>
</dbReference>
<keyword evidence="4 6" id="KW-1133">Transmembrane helix</keyword>
<feature type="transmembrane region" description="Helical" evidence="6">
    <location>
        <begin position="102"/>
        <end position="121"/>
    </location>
</feature>
<evidence type="ECO:0000256" key="1">
    <source>
        <dbReference type="ARBA" id="ARBA00004651"/>
    </source>
</evidence>
<feature type="transmembrane region" description="Helical" evidence="6">
    <location>
        <begin position="39"/>
        <end position="59"/>
    </location>
</feature>
<evidence type="ECO:0000313" key="8">
    <source>
        <dbReference type="EMBL" id="BAT26425.1"/>
    </source>
</evidence>
<dbReference type="CDD" id="cd17324">
    <property type="entry name" value="MFS_NepI_like"/>
    <property type="match status" value="1"/>
</dbReference>
<feature type="transmembrane region" description="Helical" evidence="6">
    <location>
        <begin position="128"/>
        <end position="152"/>
    </location>
</feature>
<comment type="subcellular location">
    <subcellularLocation>
        <location evidence="1">Cell membrane</location>
        <topology evidence="1">Multi-pass membrane protein</topology>
    </subcellularLocation>
</comment>
<dbReference type="InterPro" id="IPR020846">
    <property type="entry name" value="MFS_dom"/>
</dbReference>
<dbReference type="PROSITE" id="PS50850">
    <property type="entry name" value="MFS"/>
    <property type="match status" value="1"/>
</dbReference>
<evidence type="ECO:0000256" key="2">
    <source>
        <dbReference type="ARBA" id="ARBA00022475"/>
    </source>
</evidence>
<dbReference type="InterPro" id="IPR011701">
    <property type="entry name" value="MFS"/>
</dbReference>
<dbReference type="Gene3D" id="1.20.1250.20">
    <property type="entry name" value="MFS general substrate transporter like domains"/>
    <property type="match status" value="1"/>
</dbReference>
<feature type="transmembrane region" description="Helical" evidence="6">
    <location>
        <begin position="360"/>
        <end position="380"/>
    </location>
</feature>
<dbReference type="AlphaFoldDB" id="A0A0N7KXB1"/>
<feature type="transmembrane region" description="Helical" evidence="6">
    <location>
        <begin position="201"/>
        <end position="223"/>
    </location>
</feature>
<feature type="transmembrane region" description="Helical" evidence="6">
    <location>
        <begin position="288"/>
        <end position="306"/>
    </location>
</feature>
<sequence length="398" mass="41013">MPVALFALAIGAFGIGLTEFVVAGILPQIARDFGVGIPQAGLMATIYALGVFVGAPILTVLGSRVPRKTMLIVLSIIFTLGNVVTALAPNLTVALAGRVLTAFNHGTFFGIGSIIAASLVAKDKQASAIAFMFSGLTFANLFGVPAGTWLAQMYDWRLAFWLAAGIGVATMLSVAILVPTIKAGKAIELKSELRAFVDPQVLLAMAITVFGPAAFFTSITYIAPMTMELAGFTEAGVARIMILFGLGLAVGNWFGGRFADRSLFGTLFVTLAAQAAVLFVFWLKADNGVVACVSVFLMAAFGFATCSPIQKLVMDRAASAGAPTMAASVNIGMFNLGNAIGAWLGGATIAAGLGLASPNWAGAVLSLIALSLAVIAWATAQAPDYAARVETNSGRCNA</sequence>
<feature type="transmembrane region" description="Helical" evidence="6">
    <location>
        <begin position="71"/>
        <end position="96"/>
    </location>
</feature>
<name>A0A0N7KXB1_9HYPH</name>
<dbReference type="SUPFAM" id="SSF103473">
    <property type="entry name" value="MFS general substrate transporter"/>
    <property type="match status" value="1"/>
</dbReference>
<dbReference type="GO" id="GO:0022857">
    <property type="term" value="F:transmembrane transporter activity"/>
    <property type="evidence" value="ECO:0007669"/>
    <property type="project" value="InterPro"/>
</dbReference>
<evidence type="ECO:0000259" key="7">
    <source>
        <dbReference type="PROSITE" id="PS50850"/>
    </source>
</evidence>
<feature type="transmembrane region" description="Helical" evidence="6">
    <location>
        <begin position="235"/>
        <end position="255"/>
    </location>
</feature>
<feature type="transmembrane region" description="Helical" evidence="6">
    <location>
        <begin position="262"/>
        <end position="282"/>
    </location>
</feature>
<accession>A0A0N7KXB1</accession>
<evidence type="ECO:0000256" key="5">
    <source>
        <dbReference type="ARBA" id="ARBA00023136"/>
    </source>
</evidence>
<evidence type="ECO:0000256" key="4">
    <source>
        <dbReference type="ARBA" id="ARBA00022989"/>
    </source>
</evidence>
<evidence type="ECO:0000256" key="3">
    <source>
        <dbReference type="ARBA" id="ARBA00022692"/>
    </source>
</evidence>
<dbReference type="RefSeq" id="WP_060607216.1">
    <property type="nucleotide sequence ID" value="NZ_BBWQ01000018.1"/>
</dbReference>
<protein>
    <submittedName>
        <fullName evidence="8">Major facilitator transporter</fullName>
    </submittedName>
</protein>
<dbReference type="InterPro" id="IPR036259">
    <property type="entry name" value="MFS_trans_sf"/>
</dbReference>
<dbReference type="PANTHER" id="PTHR43124:SF3">
    <property type="entry name" value="CHLORAMPHENICOL EFFLUX PUMP RV0191"/>
    <property type="match status" value="1"/>
</dbReference>
<evidence type="ECO:0000256" key="6">
    <source>
        <dbReference type="SAM" id="Phobius"/>
    </source>
</evidence>
<dbReference type="Pfam" id="PF07690">
    <property type="entry name" value="MFS_1"/>
    <property type="match status" value="1"/>
</dbReference>
<keyword evidence="2" id="KW-1003">Cell membrane</keyword>
<feature type="domain" description="Major facilitator superfamily (MFS) profile" evidence="7">
    <location>
        <begin position="4"/>
        <end position="381"/>
    </location>
</feature>
<dbReference type="EMBL" id="LC066371">
    <property type="protein sequence ID" value="BAT26425.1"/>
    <property type="molecule type" value="Genomic_DNA"/>
</dbReference>
<reference evidence="8" key="1">
    <citation type="journal article" date="2015" name="Proc. Natl. Acad. Sci. U.S.A.">
        <title>Bacterial clade with the ribosomal RNA operon on a small plasmid rather than the chromosome.</title>
        <authorList>
            <person name="Anda M."/>
            <person name="Ohtsubo Y."/>
            <person name="Okubo T."/>
            <person name="Sugawara M."/>
            <person name="Nagata Y."/>
            <person name="Tsuda M."/>
            <person name="Minamisawa K."/>
            <person name="Mitsui H."/>
        </authorList>
    </citation>
    <scope>NUCLEOTIDE SEQUENCE</scope>
    <source>
        <strain evidence="8">DSM 21988</strain>
    </source>
</reference>
<keyword evidence="3 6" id="KW-0812">Transmembrane</keyword>